<name>A0A1X7GW01_9SPHN</name>
<evidence type="ECO:0000313" key="1">
    <source>
        <dbReference type="EMBL" id="SMF75064.1"/>
    </source>
</evidence>
<organism evidence="1 2">
    <name type="scientific">Allosphingosinicella indica</name>
    <dbReference type="NCBI Taxonomy" id="941907"/>
    <lineage>
        <taxon>Bacteria</taxon>
        <taxon>Pseudomonadati</taxon>
        <taxon>Pseudomonadota</taxon>
        <taxon>Alphaproteobacteria</taxon>
        <taxon>Sphingomonadales</taxon>
        <taxon>Sphingomonadaceae</taxon>
        <taxon>Allosphingosinicella</taxon>
    </lineage>
</organism>
<keyword evidence="2" id="KW-1185">Reference proteome</keyword>
<dbReference type="InterPro" id="IPR011727">
    <property type="entry name" value="CHP02117"/>
</dbReference>
<dbReference type="RefSeq" id="WP_157123811.1">
    <property type="nucleotide sequence ID" value="NZ_LT840185.1"/>
</dbReference>
<gene>
    <name evidence="1" type="ORF">SAMN06295910_2303</name>
</gene>
<dbReference type="Proteomes" id="UP000192934">
    <property type="component" value="Chromosome I"/>
</dbReference>
<reference evidence="2" key="1">
    <citation type="submission" date="2017-04" db="EMBL/GenBank/DDBJ databases">
        <authorList>
            <person name="Varghese N."/>
            <person name="Submissions S."/>
        </authorList>
    </citation>
    <scope>NUCLEOTIDE SEQUENCE [LARGE SCALE GENOMIC DNA]</scope>
    <source>
        <strain evidence="2">Dd16</strain>
    </source>
</reference>
<evidence type="ECO:0008006" key="3">
    <source>
        <dbReference type="Google" id="ProtNLM"/>
    </source>
</evidence>
<dbReference type="OrthoDB" id="211174at2"/>
<protein>
    <recommendedName>
        <fullName evidence="3">TIGR02117 family protein</fullName>
    </recommendedName>
</protein>
<dbReference type="STRING" id="941907.SAMN06295910_2303"/>
<dbReference type="Pfam" id="PF09601">
    <property type="entry name" value="DUF2459"/>
    <property type="match status" value="1"/>
</dbReference>
<evidence type="ECO:0000313" key="2">
    <source>
        <dbReference type="Proteomes" id="UP000192934"/>
    </source>
</evidence>
<accession>A0A1X7GW01</accession>
<dbReference type="NCBIfam" id="TIGR02117">
    <property type="entry name" value="chp_urease_rgn"/>
    <property type="match status" value="1"/>
</dbReference>
<proteinExistence type="predicted"/>
<sequence length="226" mass="25160">MRQRVKRGAIGTAAALVLLPLLYFLAVLAGSVIPANAGWTPPAAGIPVFIRTNGVHTWILVPTVNAEMDWRPYAPMHDVRDPGGADDYVAMGFGNREFYLETPTWADLRLSTALKAGIGLGTGLVHVEHEPPPRVDRDHRRILVRPEEYRRLAAFLRASFVVRKGRTVPLTGRGYGANDVFYEGQGRYDVFRTCNEWTGAALRHAGIKTGIWTPLEWSVMRWLTPS</sequence>
<dbReference type="AlphaFoldDB" id="A0A1X7GW01"/>
<dbReference type="EMBL" id="LT840185">
    <property type="protein sequence ID" value="SMF75064.1"/>
    <property type="molecule type" value="Genomic_DNA"/>
</dbReference>